<dbReference type="RefSeq" id="WP_173879540.1">
    <property type="nucleotide sequence ID" value="NZ_JAAIMT010000027.1"/>
</dbReference>
<evidence type="ECO:0000313" key="5">
    <source>
        <dbReference type="EMBL" id="MCB5493747.1"/>
    </source>
</evidence>
<keyword evidence="2" id="KW-0238">DNA-binding</keyword>
<sequence length="130" mass="14879">MDIIVNNHSKVPIYEQITNQIKAMIENGKLKEGDILPSMRGLAKSCQISVITAQKAYEDLQRDDYIETVQGKGTYVARVEKQNAYAEIDQRKLQKCIEEINSIIQEYQLDCDVVIQKLLERAGKKGDIYE</sequence>
<evidence type="ECO:0000259" key="4">
    <source>
        <dbReference type="PROSITE" id="PS50949"/>
    </source>
</evidence>
<accession>A0AAJ1EQP9</accession>
<dbReference type="SMART" id="SM00345">
    <property type="entry name" value="HTH_GNTR"/>
    <property type="match status" value="1"/>
</dbReference>
<dbReference type="GO" id="GO:0003677">
    <property type="term" value="F:DNA binding"/>
    <property type="evidence" value="ECO:0007669"/>
    <property type="project" value="UniProtKB-KW"/>
</dbReference>
<dbReference type="PANTHER" id="PTHR38445">
    <property type="entry name" value="HTH-TYPE TRANSCRIPTIONAL REPRESSOR YTRA"/>
    <property type="match status" value="1"/>
</dbReference>
<dbReference type="Gene3D" id="1.10.10.10">
    <property type="entry name" value="Winged helix-like DNA-binding domain superfamily/Winged helix DNA-binding domain"/>
    <property type="match status" value="1"/>
</dbReference>
<evidence type="ECO:0000256" key="2">
    <source>
        <dbReference type="ARBA" id="ARBA00023125"/>
    </source>
</evidence>
<dbReference type="PROSITE" id="PS50949">
    <property type="entry name" value="HTH_GNTR"/>
    <property type="match status" value="1"/>
</dbReference>
<keyword evidence="3" id="KW-0804">Transcription</keyword>
<dbReference type="CDD" id="cd07377">
    <property type="entry name" value="WHTH_GntR"/>
    <property type="match status" value="1"/>
</dbReference>
<gene>
    <name evidence="5" type="ORF">LIQ10_08330</name>
</gene>
<dbReference type="PANTHER" id="PTHR38445:SF7">
    <property type="entry name" value="GNTR-FAMILY TRANSCRIPTIONAL REGULATOR"/>
    <property type="match status" value="1"/>
</dbReference>
<dbReference type="InterPro" id="IPR036390">
    <property type="entry name" value="WH_DNA-bd_sf"/>
</dbReference>
<dbReference type="InterPro" id="IPR036388">
    <property type="entry name" value="WH-like_DNA-bd_sf"/>
</dbReference>
<organism evidence="5 6">
    <name type="scientific">Mediterraneibacter gnavus</name>
    <name type="common">Ruminococcus gnavus</name>
    <dbReference type="NCBI Taxonomy" id="33038"/>
    <lineage>
        <taxon>Bacteria</taxon>
        <taxon>Bacillati</taxon>
        <taxon>Bacillota</taxon>
        <taxon>Clostridia</taxon>
        <taxon>Lachnospirales</taxon>
        <taxon>Lachnospiraceae</taxon>
        <taxon>Mediterraneibacter</taxon>
    </lineage>
</organism>
<dbReference type="Pfam" id="PF00392">
    <property type="entry name" value="GntR"/>
    <property type="match status" value="1"/>
</dbReference>
<dbReference type="GO" id="GO:0003700">
    <property type="term" value="F:DNA-binding transcription factor activity"/>
    <property type="evidence" value="ECO:0007669"/>
    <property type="project" value="InterPro"/>
</dbReference>
<comment type="caution">
    <text evidence="5">The sequence shown here is derived from an EMBL/GenBank/DDBJ whole genome shotgun (WGS) entry which is preliminary data.</text>
</comment>
<keyword evidence="1" id="KW-0805">Transcription regulation</keyword>
<evidence type="ECO:0000313" key="6">
    <source>
        <dbReference type="Proteomes" id="UP001297422"/>
    </source>
</evidence>
<feature type="domain" description="HTH gntR-type" evidence="4">
    <location>
        <begin position="11"/>
        <end position="79"/>
    </location>
</feature>
<reference evidence="5" key="1">
    <citation type="submission" date="2021-10" db="EMBL/GenBank/DDBJ databases">
        <title>Collection of gut derived symbiotic bacterial strains cultured from healthy donors.</title>
        <authorList>
            <person name="Lin H."/>
            <person name="Littmann E."/>
            <person name="Claire K."/>
            <person name="Pamer E."/>
        </authorList>
    </citation>
    <scope>NUCLEOTIDE SEQUENCE</scope>
    <source>
        <strain evidence="5">MSK.23.4</strain>
    </source>
</reference>
<evidence type="ECO:0000256" key="1">
    <source>
        <dbReference type="ARBA" id="ARBA00023015"/>
    </source>
</evidence>
<name>A0AAJ1EQP9_MEDGN</name>
<protein>
    <submittedName>
        <fullName evidence="5">GntR family transcriptional regulator</fullName>
    </submittedName>
</protein>
<dbReference type="Proteomes" id="UP001297422">
    <property type="component" value="Unassembled WGS sequence"/>
</dbReference>
<dbReference type="InterPro" id="IPR000524">
    <property type="entry name" value="Tscrpt_reg_HTH_GntR"/>
</dbReference>
<dbReference type="AlphaFoldDB" id="A0AAJ1EQP9"/>
<dbReference type="EMBL" id="JAJBNC010000011">
    <property type="protein sequence ID" value="MCB5493747.1"/>
    <property type="molecule type" value="Genomic_DNA"/>
</dbReference>
<evidence type="ECO:0000256" key="3">
    <source>
        <dbReference type="ARBA" id="ARBA00023163"/>
    </source>
</evidence>
<dbReference type="SUPFAM" id="SSF46785">
    <property type="entry name" value="Winged helix' DNA-binding domain"/>
    <property type="match status" value="1"/>
</dbReference>
<proteinExistence type="predicted"/>